<dbReference type="GO" id="GO:0003700">
    <property type="term" value="F:DNA-binding transcription factor activity"/>
    <property type="evidence" value="ECO:0007669"/>
    <property type="project" value="InterPro"/>
</dbReference>
<reference evidence="6 7" key="1">
    <citation type="submission" date="2018-11" db="EMBL/GenBank/DDBJ databases">
        <title>Vibrio LJC006 sp. nov., isolated from seawater during the bloom of the enteromorpha.</title>
        <authorList>
            <person name="Liang J."/>
        </authorList>
    </citation>
    <scope>NUCLEOTIDE SEQUENCE [LARGE SCALE GENOMIC DNA]</scope>
    <source>
        <strain evidence="6 7">LJC006</strain>
    </source>
</reference>
<evidence type="ECO:0000313" key="7">
    <source>
        <dbReference type="Proteomes" id="UP000281112"/>
    </source>
</evidence>
<evidence type="ECO:0000256" key="2">
    <source>
        <dbReference type="ARBA" id="ARBA00023015"/>
    </source>
</evidence>
<protein>
    <submittedName>
        <fullName evidence="6">LysR family transcriptional regulator</fullName>
    </submittedName>
</protein>
<keyword evidence="4" id="KW-0804">Transcription</keyword>
<dbReference type="Pfam" id="PF00126">
    <property type="entry name" value="HTH_1"/>
    <property type="match status" value="1"/>
</dbReference>
<dbReference type="PANTHER" id="PTHR30126">
    <property type="entry name" value="HTH-TYPE TRANSCRIPTIONAL REGULATOR"/>
    <property type="match status" value="1"/>
</dbReference>
<dbReference type="InterPro" id="IPR000847">
    <property type="entry name" value="LysR_HTH_N"/>
</dbReference>
<dbReference type="PANTHER" id="PTHR30126:SF77">
    <property type="entry name" value="TRANSCRIPTIONAL REGULATORY PROTEIN"/>
    <property type="match status" value="1"/>
</dbReference>
<dbReference type="PRINTS" id="PR00039">
    <property type="entry name" value="HTHLYSR"/>
</dbReference>
<evidence type="ECO:0000259" key="5">
    <source>
        <dbReference type="PROSITE" id="PS50931"/>
    </source>
</evidence>
<dbReference type="SUPFAM" id="SSF53850">
    <property type="entry name" value="Periplasmic binding protein-like II"/>
    <property type="match status" value="1"/>
</dbReference>
<dbReference type="GO" id="GO:0000976">
    <property type="term" value="F:transcription cis-regulatory region binding"/>
    <property type="evidence" value="ECO:0007669"/>
    <property type="project" value="TreeGrafter"/>
</dbReference>
<gene>
    <name evidence="6" type="ORF">EES38_12840</name>
</gene>
<keyword evidence="3" id="KW-0238">DNA-binding</keyword>
<accession>A0A3N9U3K1</accession>
<feature type="domain" description="HTH lysR-type" evidence="5">
    <location>
        <begin position="10"/>
        <end position="67"/>
    </location>
</feature>
<proteinExistence type="inferred from homology"/>
<evidence type="ECO:0000256" key="4">
    <source>
        <dbReference type="ARBA" id="ARBA00023163"/>
    </source>
</evidence>
<dbReference type="InterPro" id="IPR036388">
    <property type="entry name" value="WH-like_DNA-bd_sf"/>
</dbReference>
<dbReference type="OrthoDB" id="9786526at2"/>
<comment type="similarity">
    <text evidence="1">Belongs to the LysR transcriptional regulatory family.</text>
</comment>
<evidence type="ECO:0000313" key="6">
    <source>
        <dbReference type="EMBL" id="RQW62606.1"/>
    </source>
</evidence>
<name>A0A3N9U3K1_9VIBR</name>
<dbReference type="SUPFAM" id="SSF46785">
    <property type="entry name" value="Winged helix' DNA-binding domain"/>
    <property type="match status" value="1"/>
</dbReference>
<dbReference type="Proteomes" id="UP000281112">
    <property type="component" value="Unassembled WGS sequence"/>
</dbReference>
<dbReference type="InterPro" id="IPR036390">
    <property type="entry name" value="WH_DNA-bd_sf"/>
</dbReference>
<dbReference type="Pfam" id="PF03466">
    <property type="entry name" value="LysR_substrate"/>
    <property type="match status" value="1"/>
</dbReference>
<dbReference type="AlphaFoldDB" id="A0A3N9U3K1"/>
<dbReference type="PROSITE" id="PS50931">
    <property type="entry name" value="HTH_LYSR"/>
    <property type="match status" value="1"/>
</dbReference>
<dbReference type="FunFam" id="1.10.10.10:FF:000001">
    <property type="entry name" value="LysR family transcriptional regulator"/>
    <property type="match status" value="1"/>
</dbReference>
<sequence>MPGVKQGSKMTFEQLKTFLRVVKLGGIRKAALEMNITQPAISTRITTLEEELGVLLLNRQKSGVTPTKEGLLLMAHAEKIEANIAQIKTDLTPTDEVVGVLRIGVAETIARSWLSGFLADIRKTYPKLVVELSVDVSHNLRELLLNKQMDMVVLMGPLPEGNVENLMLPPFELAWYCASSIDVCDIQSYPIISFPRLSRPYQELMSELLERYGDTGQIFSSTTLSTSLEMVSSGIGVGIVPVCLARPLVKAGKIKTFDPGWKLSDLQFTASYLNDPKDHLVSQIAKFAADNAQKYAEQQLSDGELL</sequence>
<dbReference type="Gene3D" id="1.10.10.10">
    <property type="entry name" value="Winged helix-like DNA-binding domain superfamily/Winged helix DNA-binding domain"/>
    <property type="match status" value="1"/>
</dbReference>
<dbReference type="EMBL" id="RJVQ01000005">
    <property type="protein sequence ID" value="RQW62606.1"/>
    <property type="molecule type" value="Genomic_DNA"/>
</dbReference>
<keyword evidence="7" id="KW-1185">Reference proteome</keyword>
<keyword evidence="2" id="KW-0805">Transcription regulation</keyword>
<organism evidence="6 7">
    <name type="scientific">Vibrio viridaestus</name>
    <dbReference type="NCBI Taxonomy" id="2487322"/>
    <lineage>
        <taxon>Bacteria</taxon>
        <taxon>Pseudomonadati</taxon>
        <taxon>Pseudomonadota</taxon>
        <taxon>Gammaproteobacteria</taxon>
        <taxon>Vibrionales</taxon>
        <taxon>Vibrionaceae</taxon>
        <taxon>Vibrio</taxon>
    </lineage>
</organism>
<evidence type="ECO:0000256" key="1">
    <source>
        <dbReference type="ARBA" id="ARBA00009437"/>
    </source>
</evidence>
<evidence type="ECO:0000256" key="3">
    <source>
        <dbReference type="ARBA" id="ARBA00023125"/>
    </source>
</evidence>
<comment type="caution">
    <text evidence="6">The sequence shown here is derived from an EMBL/GenBank/DDBJ whole genome shotgun (WGS) entry which is preliminary data.</text>
</comment>
<dbReference type="InterPro" id="IPR005119">
    <property type="entry name" value="LysR_subst-bd"/>
</dbReference>
<dbReference type="Gene3D" id="3.40.190.10">
    <property type="entry name" value="Periplasmic binding protein-like II"/>
    <property type="match status" value="2"/>
</dbReference>
<dbReference type="CDD" id="cd05466">
    <property type="entry name" value="PBP2_LTTR_substrate"/>
    <property type="match status" value="1"/>
</dbReference>